<keyword evidence="9 11" id="KW-0067">ATP-binding</keyword>
<evidence type="ECO:0000313" key="14">
    <source>
        <dbReference type="Proteomes" id="UP000198815"/>
    </source>
</evidence>
<dbReference type="GO" id="GO:0003677">
    <property type="term" value="F:DNA binding"/>
    <property type="evidence" value="ECO:0007669"/>
    <property type="project" value="UniProtKB-KW"/>
</dbReference>
<comment type="subunit">
    <text evidence="3 11">The type I restriction/modification system is composed of three polypeptides R, M and S.</text>
</comment>
<evidence type="ECO:0000256" key="1">
    <source>
        <dbReference type="ARBA" id="ARBA00000851"/>
    </source>
</evidence>
<dbReference type="STRING" id="64702.SAMN05443377_10214"/>
<dbReference type="CDD" id="cd22332">
    <property type="entry name" value="HsdR_N"/>
    <property type="match status" value="1"/>
</dbReference>
<dbReference type="GO" id="GO:0009035">
    <property type="term" value="F:type I site-specific deoxyribonuclease activity"/>
    <property type="evidence" value="ECO:0007669"/>
    <property type="project" value="UniProtKB-EC"/>
</dbReference>
<keyword evidence="8 11" id="KW-0378">Hydrolase</keyword>
<comment type="catalytic activity">
    <reaction evidence="1 11">
        <text>Endonucleolytic cleavage of DNA to give random double-stranded fragments with terminal 5'-phosphates, ATP is simultaneously hydrolyzed.</text>
        <dbReference type="EC" id="3.1.21.3"/>
    </reaction>
</comment>
<evidence type="ECO:0000256" key="10">
    <source>
        <dbReference type="ARBA" id="ARBA00023125"/>
    </source>
</evidence>
<dbReference type="PROSITE" id="PS51192">
    <property type="entry name" value="HELICASE_ATP_BIND_1"/>
    <property type="match status" value="1"/>
</dbReference>
<dbReference type="SMART" id="SM00487">
    <property type="entry name" value="DEXDc"/>
    <property type="match status" value="1"/>
</dbReference>
<evidence type="ECO:0000256" key="3">
    <source>
        <dbReference type="ARBA" id="ARBA00011296"/>
    </source>
</evidence>
<comment type="function">
    <text evidence="11">Subunit R is required for both nuclease and ATPase activities, but not for modification.</text>
</comment>
<dbReference type="NCBIfam" id="TIGR00348">
    <property type="entry name" value="hsdR"/>
    <property type="match status" value="1"/>
</dbReference>
<dbReference type="Pfam" id="PF18766">
    <property type="entry name" value="SWI2_SNF2"/>
    <property type="match status" value="1"/>
</dbReference>
<keyword evidence="10 11" id="KW-0238">DNA-binding</keyword>
<keyword evidence="7" id="KW-0255">Endonuclease</keyword>
<dbReference type="CDD" id="cd18800">
    <property type="entry name" value="SF2_C_EcoR124I-like"/>
    <property type="match status" value="1"/>
</dbReference>
<feature type="domain" description="Helicase ATP-binding" evidence="12">
    <location>
        <begin position="260"/>
        <end position="427"/>
    </location>
</feature>
<dbReference type="InterPro" id="IPR007409">
    <property type="entry name" value="Restrct_endonuc_type1_HsdR_N"/>
</dbReference>
<dbReference type="CDD" id="cd18030">
    <property type="entry name" value="DEXHc_RE_I_HsdR"/>
    <property type="match status" value="1"/>
</dbReference>
<evidence type="ECO:0000256" key="4">
    <source>
        <dbReference type="ARBA" id="ARBA00022722"/>
    </source>
</evidence>
<evidence type="ECO:0000256" key="6">
    <source>
        <dbReference type="ARBA" id="ARBA00022747"/>
    </source>
</evidence>
<dbReference type="InterPro" id="IPR014001">
    <property type="entry name" value="Helicase_ATP-bd"/>
</dbReference>
<evidence type="ECO:0000256" key="8">
    <source>
        <dbReference type="ARBA" id="ARBA00022801"/>
    </source>
</evidence>
<accession>A0A1H9PZ73</accession>
<dbReference type="RefSeq" id="WP_091966906.1">
    <property type="nucleotide sequence ID" value="NZ_FOGZ01000002.1"/>
</dbReference>
<dbReference type="PANTHER" id="PTHR30195">
    <property type="entry name" value="TYPE I SITE-SPECIFIC DEOXYRIBONUCLEASE PROTEIN SUBUNIT M AND R"/>
    <property type="match status" value="1"/>
</dbReference>
<dbReference type="InterPro" id="IPR040980">
    <property type="entry name" value="SWI2_SNF2"/>
</dbReference>
<sequence>MSTVGQIERKTQNRVVALFRERLGYDYGGNREDLDNRNIDEALLVQNLKARGYDDELIRRAVSQLLTAASLADGQKLYDSNRKFYELLRYGVKVKRDVGETTETVWPINWENPQANHFVVAEEVTIKGEHTKRPDVVLYVNGIALGVIELKRSWVSVSEGIRQNIGNQKQHFVRPFFATVQLLFAGNDVEGLRYGVIDTPEKYWLEWKESGEEPNPLDRSLLQMCSKDRLLEIIHDFIVFDSGVKKTARHNQFFGVKAAQERVRRREGGIIWHTQGSGKSLTMVWLAKWIREHQTDARVLIITDRTELDEQIEKVFGGVNESIYRSTSGADLIGKLNQSQPWLLCSLVHKFRSGDQTDDVDETDSDEFIKELGSRIPADFKPKGNLFVFVDEAHRTQSGKLHKAMTALLPDAMFIGFTGTPLLKADKMTSIETFGSFIHTYKFDEAVRDGVVLDLRYTARNIDQDLIGPEQVDKWFDIKTKGLTDLSKARLKKKWGTMQKVVSARSRAAMIVQDILMDFEREPRLLSGRGNAMLVSESVYQACKFYEMFVQAGFKEKVAIVSSYVPTATSISKEDTGAGDNEELIKYDIYRQMLADYFHESADQAVQRIEEFEKDVKRRFIEEPGQMRLLIVVDKLLTGFDAPSATYLYIDKKMRDHGLFQAICRVNRLDGDDKTYGYVIDYRDLFKSLDQAISDYTSGALDGYAKEDIEGLLKDRTEQDRQDLDEALERVRALCEPVAPPKGTLEYQHYFVSLEPGDAEQIKLNEPKRIELYKSVASLVRAYGTLANDMESAGYTAAEAASIKNEVAHYVAVRNEVERGAGENIDMKQFEAGMRSLLDTYILAEPSETVATLDQGLVQLIVERGAGAIDTLPEGIRKNPEAVAETIINNVRKTIVDERALNPKYYDQMSSLLDAIIERRREEAEAYADFLSDLLSLTAQVGKKESDTAYPAWASTPARRALVDFSWPSDIVVDVEYLSNVIQNNKEHDWAGNPIKERALARTLRRELPDGFEAERLEALVKLLKGHDEYR</sequence>
<keyword evidence="6 11" id="KW-0680">Restriction system</keyword>
<evidence type="ECO:0000259" key="12">
    <source>
        <dbReference type="PROSITE" id="PS51192"/>
    </source>
</evidence>
<dbReference type="PANTHER" id="PTHR30195:SF15">
    <property type="entry name" value="TYPE I RESTRICTION ENZYME HINDI ENDONUCLEASE SUBUNIT"/>
    <property type="match status" value="1"/>
</dbReference>
<reference evidence="13 14" key="1">
    <citation type="submission" date="2016-10" db="EMBL/GenBank/DDBJ databases">
        <authorList>
            <person name="de Groot N.N."/>
        </authorList>
    </citation>
    <scope>NUCLEOTIDE SEQUENCE [LARGE SCALE GENOMIC DNA]</scope>
    <source>
        <strain evidence="13 14">DSM 16859</strain>
    </source>
</reference>
<name>A0A1H9PZ73_9ACTN</name>
<keyword evidence="14" id="KW-1185">Reference proteome</keyword>
<keyword evidence="4" id="KW-0540">Nuclease</keyword>
<dbReference type="Proteomes" id="UP000198815">
    <property type="component" value="Unassembled WGS sequence"/>
</dbReference>
<proteinExistence type="inferred from homology"/>
<gene>
    <name evidence="13" type="ORF">SAMN05443377_10214</name>
</gene>
<dbReference type="InterPro" id="IPR055180">
    <property type="entry name" value="HsdR_RecA-like_helicase_dom_2"/>
</dbReference>
<dbReference type="EC" id="3.1.21.3" evidence="11"/>
<dbReference type="SUPFAM" id="SSF52540">
    <property type="entry name" value="P-loop containing nucleoside triphosphate hydrolases"/>
    <property type="match status" value="1"/>
</dbReference>
<dbReference type="Pfam" id="PF22679">
    <property type="entry name" value="T1R_D3-like"/>
    <property type="match status" value="1"/>
</dbReference>
<dbReference type="Gene3D" id="3.40.50.300">
    <property type="entry name" value="P-loop containing nucleotide triphosphate hydrolases"/>
    <property type="match status" value="2"/>
</dbReference>
<evidence type="ECO:0000256" key="5">
    <source>
        <dbReference type="ARBA" id="ARBA00022741"/>
    </source>
</evidence>
<evidence type="ECO:0000256" key="11">
    <source>
        <dbReference type="RuleBase" id="RU364115"/>
    </source>
</evidence>
<dbReference type="AlphaFoldDB" id="A0A1H9PZ73"/>
<evidence type="ECO:0000256" key="2">
    <source>
        <dbReference type="ARBA" id="ARBA00008598"/>
    </source>
</evidence>
<dbReference type="GO" id="GO:0005524">
    <property type="term" value="F:ATP binding"/>
    <property type="evidence" value="ECO:0007669"/>
    <property type="project" value="UniProtKB-KW"/>
</dbReference>
<dbReference type="InterPro" id="IPR004473">
    <property type="entry name" value="Restrct_endonuc_typeI_HsdR"/>
</dbReference>
<dbReference type="InterPro" id="IPR051268">
    <property type="entry name" value="Type-I_R_enzyme_R_subunit"/>
</dbReference>
<evidence type="ECO:0000256" key="7">
    <source>
        <dbReference type="ARBA" id="ARBA00022759"/>
    </source>
</evidence>
<protein>
    <recommendedName>
        <fullName evidence="11">Type I restriction enzyme endonuclease subunit</fullName>
        <shortName evidence="11">R protein</shortName>
        <ecNumber evidence="11">3.1.21.3</ecNumber>
    </recommendedName>
</protein>
<dbReference type="Pfam" id="PF04313">
    <property type="entry name" value="HSDR_N"/>
    <property type="match status" value="1"/>
</dbReference>
<comment type="similarity">
    <text evidence="2 11">Belongs to the HsdR family.</text>
</comment>
<evidence type="ECO:0000313" key="13">
    <source>
        <dbReference type="EMBL" id="SER53135.1"/>
    </source>
</evidence>
<dbReference type="GO" id="GO:0009307">
    <property type="term" value="P:DNA restriction-modification system"/>
    <property type="evidence" value="ECO:0007669"/>
    <property type="project" value="UniProtKB-KW"/>
</dbReference>
<keyword evidence="5 11" id="KW-0547">Nucleotide-binding</keyword>
<dbReference type="OrthoDB" id="9758243at2"/>
<dbReference type="Gene3D" id="3.90.1570.50">
    <property type="match status" value="1"/>
</dbReference>
<dbReference type="InterPro" id="IPR027417">
    <property type="entry name" value="P-loop_NTPase"/>
</dbReference>
<organism evidence="13 14">
    <name type="scientific">Propionibacterium cyclohexanicum</name>
    <dbReference type="NCBI Taxonomy" id="64702"/>
    <lineage>
        <taxon>Bacteria</taxon>
        <taxon>Bacillati</taxon>
        <taxon>Actinomycetota</taxon>
        <taxon>Actinomycetes</taxon>
        <taxon>Propionibacteriales</taxon>
        <taxon>Propionibacteriaceae</taxon>
        <taxon>Propionibacterium</taxon>
    </lineage>
</organism>
<evidence type="ECO:0000256" key="9">
    <source>
        <dbReference type="ARBA" id="ARBA00022840"/>
    </source>
</evidence>
<dbReference type="EMBL" id="FOGZ01000002">
    <property type="protein sequence ID" value="SER53135.1"/>
    <property type="molecule type" value="Genomic_DNA"/>
</dbReference>